<dbReference type="EMBL" id="QJKJ01006876">
    <property type="protein sequence ID" value="RDX85085.1"/>
    <property type="molecule type" value="Genomic_DNA"/>
</dbReference>
<dbReference type="AlphaFoldDB" id="A0A371G3G0"/>
<evidence type="ECO:0000313" key="1">
    <source>
        <dbReference type="EMBL" id="RDX85085.1"/>
    </source>
</evidence>
<organism evidence="1 2">
    <name type="scientific">Mucuna pruriens</name>
    <name type="common">Velvet bean</name>
    <name type="synonym">Dolichos pruriens</name>
    <dbReference type="NCBI Taxonomy" id="157652"/>
    <lineage>
        <taxon>Eukaryota</taxon>
        <taxon>Viridiplantae</taxon>
        <taxon>Streptophyta</taxon>
        <taxon>Embryophyta</taxon>
        <taxon>Tracheophyta</taxon>
        <taxon>Spermatophyta</taxon>
        <taxon>Magnoliopsida</taxon>
        <taxon>eudicotyledons</taxon>
        <taxon>Gunneridae</taxon>
        <taxon>Pentapetalae</taxon>
        <taxon>rosids</taxon>
        <taxon>fabids</taxon>
        <taxon>Fabales</taxon>
        <taxon>Fabaceae</taxon>
        <taxon>Papilionoideae</taxon>
        <taxon>50 kb inversion clade</taxon>
        <taxon>NPAAA clade</taxon>
        <taxon>indigoferoid/millettioid clade</taxon>
        <taxon>Phaseoleae</taxon>
        <taxon>Mucuna</taxon>
    </lineage>
</organism>
<feature type="non-terminal residue" evidence="1">
    <location>
        <position position="1"/>
    </location>
</feature>
<evidence type="ECO:0000313" key="2">
    <source>
        <dbReference type="Proteomes" id="UP000257109"/>
    </source>
</evidence>
<name>A0A371G3G0_MUCPR</name>
<accession>A0A371G3G0</accession>
<keyword evidence="2" id="KW-1185">Reference proteome</keyword>
<proteinExistence type="predicted"/>
<dbReference type="Proteomes" id="UP000257109">
    <property type="component" value="Unassembled WGS sequence"/>
</dbReference>
<gene>
    <name evidence="1" type="ORF">CR513_33771</name>
</gene>
<protein>
    <submittedName>
        <fullName evidence="1">Uncharacterized protein</fullName>
    </submittedName>
</protein>
<comment type="caution">
    <text evidence="1">The sequence shown here is derived from an EMBL/GenBank/DDBJ whole genome shotgun (WGS) entry which is preliminary data.</text>
</comment>
<sequence>MVHNDILTNVFRQSQDLCDNVVCTICYMEDETIHVSRDYVNAKLASTFASHWSQNTHSLLSLPALESASLRQPFSRKVMYHYHVLSIIPTSKAELGVVRVERKTKISWLVVENYIANENHCLQRIGEMRRGIRNAVQEH</sequence>
<reference evidence="1" key="1">
    <citation type="submission" date="2018-05" db="EMBL/GenBank/DDBJ databases">
        <title>Draft genome of Mucuna pruriens seed.</title>
        <authorList>
            <person name="Nnadi N.E."/>
            <person name="Vos R."/>
            <person name="Hasami M.H."/>
            <person name="Devisetty U.K."/>
            <person name="Aguiy J.C."/>
        </authorList>
    </citation>
    <scope>NUCLEOTIDE SEQUENCE [LARGE SCALE GENOMIC DNA]</scope>
    <source>
        <strain evidence="1">JCA_2017</strain>
    </source>
</reference>
<feature type="non-terminal residue" evidence="1">
    <location>
        <position position="139"/>
    </location>
</feature>